<evidence type="ECO:0000313" key="3">
    <source>
        <dbReference type="Proteomes" id="UP000004508"/>
    </source>
</evidence>
<dbReference type="Proteomes" id="UP000004508">
    <property type="component" value="Unassembled WGS sequence"/>
</dbReference>
<evidence type="ECO:0000313" key="2">
    <source>
        <dbReference type="EMBL" id="EFH89126.1"/>
    </source>
</evidence>
<feature type="domain" description="DinB-like" evidence="1">
    <location>
        <begin position="34"/>
        <end position="177"/>
    </location>
</feature>
<dbReference type="Pfam" id="PF12867">
    <property type="entry name" value="DinB_2"/>
    <property type="match status" value="1"/>
</dbReference>
<dbReference type="RefSeq" id="WP_007905485.1">
    <property type="nucleotide sequence ID" value="NZ_ADVG01000001.1"/>
</dbReference>
<name>D6TI69_KTERA</name>
<dbReference type="InterPro" id="IPR034660">
    <property type="entry name" value="DinB/YfiT-like"/>
</dbReference>
<accession>D6TI69</accession>
<dbReference type="SUPFAM" id="SSF109854">
    <property type="entry name" value="DinB/YfiT-like putative metalloenzymes"/>
    <property type="match status" value="1"/>
</dbReference>
<sequence length="189" mass="20935">MLDFSTVKSGSQSFADMAAGLTKADLYQLTNEMIDVMHEIVVDAVDADVTFVPVDPNANDTFGKPEEATLAWTLGHVVVHATASSEESAALALVLARGLPVEGRSRYETPWESVTSIAQVRQRLEESRRMRQAMLDAWPDEPHLDITYSPYPQIGELNAIGRFILGLYHDADHLDQLREIVRQASVARV</sequence>
<keyword evidence="3" id="KW-1185">Reference proteome</keyword>
<dbReference type="InterPro" id="IPR024775">
    <property type="entry name" value="DinB-like"/>
</dbReference>
<comment type="caution">
    <text evidence="2">The sequence shown here is derived from an EMBL/GenBank/DDBJ whole genome shotgun (WGS) entry which is preliminary data.</text>
</comment>
<dbReference type="Gene3D" id="1.20.120.450">
    <property type="entry name" value="dinb family like domain"/>
    <property type="match status" value="1"/>
</dbReference>
<dbReference type="AlphaFoldDB" id="D6TI69"/>
<proteinExistence type="predicted"/>
<reference evidence="2 3" key="1">
    <citation type="journal article" date="2011" name="Stand. Genomic Sci.">
        <title>Non-contiguous finished genome sequence and contextual data of the filamentous soil bacterium Ktedonobacter racemifer type strain (SOSP1-21).</title>
        <authorList>
            <person name="Chang Y.J."/>
            <person name="Land M."/>
            <person name="Hauser L."/>
            <person name="Chertkov O."/>
            <person name="Del Rio T.G."/>
            <person name="Nolan M."/>
            <person name="Copeland A."/>
            <person name="Tice H."/>
            <person name="Cheng J.F."/>
            <person name="Lucas S."/>
            <person name="Han C."/>
            <person name="Goodwin L."/>
            <person name="Pitluck S."/>
            <person name="Ivanova N."/>
            <person name="Ovchinikova G."/>
            <person name="Pati A."/>
            <person name="Chen A."/>
            <person name="Palaniappan K."/>
            <person name="Mavromatis K."/>
            <person name="Liolios K."/>
            <person name="Brettin T."/>
            <person name="Fiebig A."/>
            <person name="Rohde M."/>
            <person name="Abt B."/>
            <person name="Goker M."/>
            <person name="Detter J.C."/>
            <person name="Woyke T."/>
            <person name="Bristow J."/>
            <person name="Eisen J.A."/>
            <person name="Markowitz V."/>
            <person name="Hugenholtz P."/>
            <person name="Kyrpides N.C."/>
            <person name="Klenk H.P."/>
            <person name="Lapidus A."/>
        </authorList>
    </citation>
    <scope>NUCLEOTIDE SEQUENCE [LARGE SCALE GENOMIC DNA]</scope>
    <source>
        <strain evidence="3">DSM 44963</strain>
    </source>
</reference>
<evidence type="ECO:0000259" key="1">
    <source>
        <dbReference type="Pfam" id="PF12867"/>
    </source>
</evidence>
<dbReference type="eggNOG" id="ENOG5033UD3">
    <property type="taxonomic scope" value="Bacteria"/>
</dbReference>
<dbReference type="EMBL" id="ADVG01000001">
    <property type="protein sequence ID" value="EFH89126.1"/>
    <property type="molecule type" value="Genomic_DNA"/>
</dbReference>
<gene>
    <name evidence="2" type="ORF">Krac_10657</name>
</gene>
<dbReference type="OrthoDB" id="154776at2"/>
<organism evidence="2 3">
    <name type="scientific">Ktedonobacter racemifer DSM 44963</name>
    <dbReference type="NCBI Taxonomy" id="485913"/>
    <lineage>
        <taxon>Bacteria</taxon>
        <taxon>Bacillati</taxon>
        <taxon>Chloroflexota</taxon>
        <taxon>Ktedonobacteria</taxon>
        <taxon>Ktedonobacterales</taxon>
        <taxon>Ktedonobacteraceae</taxon>
        <taxon>Ktedonobacter</taxon>
    </lineage>
</organism>
<dbReference type="InParanoid" id="D6TI69"/>
<protein>
    <recommendedName>
        <fullName evidence="1">DinB-like domain-containing protein</fullName>
    </recommendedName>
</protein>